<dbReference type="Pfam" id="PF09588">
    <property type="entry name" value="YqaJ"/>
    <property type="match status" value="1"/>
</dbReference>
<dbReference type="EMBL" id="CP058952">
    <property type="protein sequence ID" value="QLI80261.1"/>
    <property type="molecule type" value="Genomic_DNA"/>
</dbReference>
<dbReference type="InterPro" id="IPR011604">
    <property type="entry name" value="PDDEXK-like_dom_sf"/>
</dbReference>
<feature type="coiled-coil region" evidence="1">
    <location>
        <begin position="236"/>
        <end position="263"/>
    </location>
</feature>
<accession>A0A7D5Z0B0</accession>
<dbReference type="RefSeq" id="WP_180307405.1">
    <property type="nucleotide sequence ID" value="NZ_CP058952.1"/>
</dbReference>
<evidence type="ECO:0000313" key="4">
    <source>
        <dbReference type="Proteomes" id="UP000510822"/>
    </source>
</evidence>
<dbReference type="AlphaFoldDB" id="A0A7D5Z0B0"/>
<keyword evidence="4" id="KW-1185">Reference proteome</keyword>
<evidence type="ECO:0000256" key="1">
    <source>
        <dbReference type="SAM" id="Coils"/>
    </source>
</evidence>
<dbReference type="SUPFAM" id="SSF52980">
    <property type="entry name" value="Restriction endonuclease-like"/>
    <property type="match status" value="1"/>
</dbReference>
<dbReference type="InterPro" id="IPR011335">
    <property type="entry name" value="Restrct_endonuc-II-like"/>
</dbReference>
<name>A0A7D5Z0B0_9NEIS</name>
<organism evidence="3 4">
    <name type="scientific">Chitinibacter fontanus</name>
    <dbReference type="NCBI Taxonomy" id="1737446"/>
    <lineage>
        <taxon>Bacteria</taxon>
        <taxon>Pseudomonadati</taxon>
        <taxon>Pseudomonadota</taxon>
        <taxon>Betaproteobacteria</taxon>
        <taxon>Neisseriales</taxon>
        <taxon>Chitinibacteraceae</taxon>
        <taxon>Chitinibacter</taxon>
    </lineage>
</organism>
<reference evidence="3 4" key="1">
    <citation type="journal article" date="2016" name="Int. J. Syst. Evol. Microbiol.">
        <title>Chitinibacter fontanus sp. nov., isolated from a spring.</title>
        <authorList>
            <person name="Sheu S.Y."/>
            <person name="Li Y.S."/>
            <person name="Young C.C."/>
            <person name="Chen W.M."/>
        </authorList>
    </citation>
    <scope>NUCLEOTIDE SEQUENCE [LARGE SCALE GENOMIC DNA]</scope>
    <source>
        <strain evidence="3 4">STM-7</strain>
    </source>
</reference>
<proteinExistence type="predicted"/>
<evidence type="ECO:0000313" key="3">
    <source>
        <dbReference type="EMBL" id="QLI80261.1"/>
    </source>
</evidence>
<dbReference type="InterPro" id="IPR051703">
    <property type="entry name" value="NF-kappa-B_Signaling_Reg"/>
</dbReference>
<gene>
    <name evidence="3" type="ORF">HZU75_01215</name>
</gene>
<protein>
    <submittedName>
        <fullName evidence="3">YqaJ viral recombinase family protein</fullName>
    </submittedName>
</protein>
<dbReference type="KEGG" id="cfon:HZU75_01215"/>
<dbReference type="InterPro" id="IPR019080">
    <property type="entry name" value="YqaJ_viral_recombinase"/>
</dbReference>
<feature type="domain" description="YqaJ viral recombinase" evidence="2">
    <location>
        <begin position="21"/>
        <end position="158"/>
    </location>
</feature>
<sequence>MRERYGQAIRLASTVNLSREQWLQYRELGIGSSDAASSIGFSQYKSPLTLWLEKTHRKQTDDIADKPAVLWGTVLEPVLASVYAERTGYKVRKVNAILQHPEHRFMLANLDREVIGQPEGTGVLEIKTASYHMAAQWEDGIPLAYQCQVLHQLAVTGFAWADVAVLIGGQDFRIYRVERDDAKIADLIQLETQFWKYVTADIQPDPDGSDDASAALQWLFPRDDGQTIDLSESAEFNALFSNLIELRERKEEVEAKEALIRQRLQNALGSATAAIFAAGRITWKKAKDRLTPDLDKLSAEHPEIIQQYIKSVEGSRRFLIQPKKLIPSGGPNHD</sequence>
<evidence type="ECO:0000259" key="2">
    <source>
        <dbReference type="Pfam" id="PF09588"/>
    </source>
</evidence>
<dbReference type="PANTHER" id="PTHR46609:SF6">
    <property type="entry name" value="EXONUCLEASE, PHAGE-TYPE_RECB, C-TERMINAL DOMAIN-CONTAINING PROTEIN-RELATED"/>
    <property type="match status" value="1"/>
</dbReference>
<keyword evidence="1" id="KW-0175">Coiled coil</keyword>
<dbReference type="NCBIfam" id="TIGR03033">
    <property type="entry name" value="phage_rel_nuc"/>
    <property type="match status" value="1"/>
</dbReference>
<dbReference type="InterPro" id="IPR017482">
    <property type="entry name" value="Lambda-type_endonuclease"/>
</dbReference>
<dbReference type="Gene3D" id="3.90.320.10">
    <property type="match status" value="1"/>
</dbReference>
<dbReference type="PANTHER" id="PTHR46609">
    <property type="entry name" value="EXONUCLEASE, PHAGE-TYPE/RECB, C-TERMINAL DOMAIN-CONTAINING PROTEIN"/>
    <property type="match status" value="1"/>
</dbReference>
<dbReference type="Proteomes" id="UP000510822">
    <property type="component" value="Chromosome"/>
</dbReference>